<dbReference type="InterPro" id="IPR016161">
    <property type="entry name" value="Ald_DH/histidinol_DH"/>
</dbReference>
<comment type="caution">
    <text evidence="7">The sequence shown here is derived from an EMBL/GenBank/DDBJ whole genome shotgun (WGS) entry which is preliminary data.</text>
</comment>
<feature type="active site" evidence="3">
    <location>
        <position position="46"/>
    </location>
</feature>
<dbReference type="InterPro" id="IPR016160">
    <property type="entry name" value="Ald_DH_CS_CYS"/>
</dbReference>
<feature type="region of interest" description="Disordered" evidence="5">
    <location>
        <begin position="246"/>
        <end position="294"/>
    </location>
</feature>
<dbReference type="PANTHER" id="PTHR43570">
    <property type="entry name" value="ALDEHYDE DEHYDROGENASE"/>
    <property type="match status" value="1"/>
</dbReference>
<dbReference type="Gene3D" id="3.40.309.10">
    <property type="entry name" value="Aldehyde Dehydrogenase, Chain A, domain 2"/>
    <property type="match status" value="1"/>
</dbReference>
<feature type="domain" description="Aldehyde dehydrogenase" evidence="6">
    <location>
        <begin position="4"/>
        <end position="221"/>
    </location>
</feature>
<dbReference type="InterPro" id="IPR012394">
    <property type="entry name" value="Aldehyde_DH_NAD(P)"/>
</dbReference>
<evidence type="ECO:0000256" key="4">
    <source>
        <dbReference type="RuleBase" id="RU003345"/>
    </source>
</evidence>
<comment type="similarity">
    <text evidence="1 4">Belongs to the aldehyde dehydrogenase family.</text>
</comment>
<name>X8BLA9_MYCXE</name>
<reference evidence="7" key="1">
    <citation type="submission" date="2014-01" db="EMBL/GenBank/DDBJ databases">
        <authorList>
            <person name="Brown-Elliot B."/>
            <person name="Wallace R."/>
            <person name="Lenaerts A."/>
            <person name="Ordway D."/>
            <person name="DeGroote M.A."/>
            <person name="Parker T."/>
            <person name="Sizemore C."/>
            <person name="Tallon L.J."/>
            <person name="Sadzewicz L.K."/>
            <person name="Sengamalay N."/>
            <person name="Fraser C.M."/>
            <person name="Hine E."/>
            <person name="Shefchek K.A."/>
            <person name="Das S.P."/>
            <person name="Tettelin H."/>
        </authorList>
    </citation>
    <scope>NUCLEOTIDE SEQUENCE [LARGE SCALE GENOMIC DNA]</scope>
    <source>
        <strain evidence="7">4042</strain>
    </source>
</reference>
<dbReference type="InterPro" id="IPR029510">
    <property type="entry name" value="Ald_DH_CS_GLU"/>
</dbReference>
<dbReference type="GO" id="GO:0005737">
    <property type="term" value="C:cytoplasm"/>
    <property type="evidence" value="ECO:0007669"/>
    <property type="project" value="TreeGrafter"/>
</dbReference>
<keyword evidence="2 4" id="KW-0560">Oxidoreductase</keyword>
<dbReference type="InterPro" id="IPR016163">
    <property type="entry name" value="Ald_DH_C"/>
</dbReference>
<dbReference type="Gene3D" id="3.40.605.10">
    <property type="entry name" value="Aldehyde Dehydrogenase, Chain A, domain 1"/>
    <property type="match status" value="1"/>
</dbReference>
<dbReference type="InterPro" id="IPR016162">
    <property type="entry name" value="Ald_DH_N"/>
</dbReference>
<organism evidence="7">
    <name type="scientific">Mycobacterium xenopi 4042</name>
    <dbReference type="NCBI Taxonomy" id="1299334"/>
    <lineage>
        <taxon>Bacteria</taxon>
        <taxon>Bacillati</taxon>
        <taxon>Actinomycetota</taxon>
        <taxon>Actinomycetes</taxon>
        <taxon>Mycobacteriales</taxon>
        <taxon>Mycobacteriaceae</taxon>
        <taxon>Mycobacterium</taxon>
    </lineage>
</organism>
<dbReference type="AlphaFoldDB" id="X8BLA9"/>
<sequence length="294" mass="31526">MIEGDAAVSQQLLAQGFDRVLFTGGTEIGRKVYEAAAPHLTPVTLELGGKSPVIVAADADVDVAAKRIAWIKLLNAGQTCVAPDYVLAEAKIRDELVTKIGEAVTAFAADEPAGMRIVNQRQFDRLTGYLSNTKGTVAVGGTFDAADLRIQPTVVVDPDPAEPLMTNEIFGPILPVITVESLDDAIRFVNSRPKPLSAYLFTKTRAVRERVIKEVPAGVCSSTTSRSRCRRLSCRSVGSARREWAHTTAAGASRNSATASRCSPSPPDPTYRASSTRRIQRRRGSWRAGCSDGA</sequence>
<dbReference type="PROSITE" id="PS00070">
    <property type="entry name" value="ALDEHYDE_DEHYDR_CYS"/>
    <property type="match status" value="1"/>
</dbReference>
<dbReference type="InterPro" id="IPR015590">
    <property type="entry name" value="Aldehyde_DH_dom"/>
</dbReference>
<evidence type="ECO:0000256" key="1">
    <source>
        <dbReference type="ARBA" id="ARBA00009986"/>
    </source>
</evidence>
<dbReference type="PATRIC" id="fig|1299334.3.peg.4013"/>
<dbReference type="PROSITE" id="PS00687">
    <property type="entry name" value="ALDEHYDE_DEHYDR_GLU"/>
    <property type="match status" value="1"/>
</dbReference>
<feature type="compositionally biased region" description="Polar residues" evidence="5">
    <location>
        <begin position="253"/>
        <end position="263"/>
    </location>
</feature>
<dbReference type="SUPFAM" id="SSF53720">
    <property type="entry name" value="ALDH-like"/>
    <property type="match status" value="1"/>
</dbReference>
<evidence type="ECO:0000256" key="5">
    <source>
        <dbReference type="SAM" id="MobiDB-lite"/>
    </source>
</evidence>
<dbReference type="GO" id="GO:0004029">
    <property type="term" value="F:aldehyde dehydrogenase (NAD+) activity"/>
    <property type="evidence" value="ECO:0007669"/>
    <property type="project" value="TreeGrafter"/>
</dbReference>
<dbReference type="GO" id="GO:0006081">
    <property type="term" value="P:aldehyde metabolic process"/>
    <property type="evidence" value="ECO:0007669"/>
    <property type="project" value="InterPro"/>
</dbReference>
<evidence type="ECO:0000256" key="3">
    <source>
        <dbReference type="PROSITE-ProRule" id="PRU10007"/>
    </source>
</evidence>
<evidence type="ECO:0000313" key="7">
    <source>
        <dbReference type="EMBL" id="EUA44038.1"/>
    </source>
</evidence>
<protein>
    <submittedName>
        <fullName evidence="7">Aldehyde dehydrogenase family protein</fullName>
    </submittedName>
</protein>
<proteinExistence type="inferred from homology"/>
<evidence type="ECO:0000259" key="6">
    <source>
        <dbReference type="Pfam" id="PF00171"/>
    </source>
</evidence>
<dbReference type="Pfam" id="PF00171">
    <property type="entry name" value="Aldedh"/>
    <property type="match status" value="1"/>
</dbReference>
<dbReference type="EMBL" id="JAOB01000040">
    <property type="protein sequence ID" value="EUA44038.1"/>
    <property type="molecule type" value="Genomic_DNA"/>
</dbReference>
<evidence type="ECO:0000256" key="2">
    <source>
        <dbReference type="ARBA" id="ARBA00023002"/>
    </source>
</evidence>
<gene>
    <name evidence="7" type="ORF">I553_8372</name>
</gene>
<accession>X8BLA9</accession>
<dbReference type="PANTHER" id="PTHR43570:SF16">
    <property type="entry name" value="ALDEHYDE DEHYDROGENASE TYPE III, ISOFORM Q"/>
    <property type="match status" value="1"/>
</dbReference>